<evidence type="ECO:0000256" key="1">
    <source>
        <dbReference type="ARBA" id="ARBA00000085"/>
    </source>
</evidence>
<keyword evidence="5" id="KW-0902">Two-component regulatory system</keyword>
<evidence type="ECO:0000256" key="5">
    <source>
        <dbReference type="ARBA" id="ARBA00023012"/>
    </source>
</evidence>
<reference evidence="9" key="1">
    <citation type="journal article" date="2015" name="Proc. Natl. Acad. Sci. U.S.A.">
        <title>Antifungal activity improved by coproduction of cyclodextrins and anabaenolysins in Cyanobacteria.</title>
        <authorList>
            <person name="Shishido T.K."/>
            <person name="Jokela J."/>
            <person name="Kolehmainen C.T."/>
            <person name="Fewer D.P."/>
            <person name="Wahlsten M."/>
            <person name="Wang H."/>
            <person name="Rouhiainen L."/>
            <person name="Rizzi E."/>
            <person name="De Bellis G."/>
            <person name="Permi P."/>
            <person name="Sivonen K."/>
        </authorList>
    </citation>
    <scope>NUCLEOTIDE SEQUENCE</scope>
    <source>
        <strain evidence="9">XPORK13A</strain>
    </source>
</reference>
<dbReference type="PANTHER" id="PTHR43547">
    <property type="entry name" value="TWO-COMPONENT HISTIDINE KINASE"/>
    <property type="match status" value="1"/>
</dbReference>
<dbReference type="EC" id="2.7.13.3" evidence="2"/>
<dbReference type="Pfam" id="PF02518">
    <property type="entry name" value="HATPase_c"/>
    <property type="match status" value="1"/>
</dbReference>
<name>A0A0U3A8R9_9NOST</name>
<dbReference type="SMART" id="SM00448">
    <property type="entry name" value="REC"/>
    <property type="match status" value="1"/>
</dbReference>
<dbReference type="InterPro" id="IPR003661">
    <property type="entry name" value="HisK_dim/P_dom"/>
</dbReference>
<dbReference type="PANTHER" id="PTHR43547:SF2">
    <property type="entry name" value="HYBRID SIGNAL TRANSDUCTION HISTIDINE KINASE C"/>
    <property type="match status" value="1"/>
</dbReference>
<keyword evidence="4" id="KW-0808">Transferase</keyword>
<sequence length="363" mass="40598">MKTILIIEDETQIRNNIREILHLSDFDTLVAENGLQGLELAKNKHPDLIICDLMMPELDGYGVLTQLRQNSSTATMPLIFLTAKSEWSDVRRGMELGADDYLTKPFQPHELLQAIAARLEKQSIVDQQTQQKLNSLSSAISQSLPHEINTPLNHIIGFSNLLIQEQGTLSTEENLEMLESIHEAGLRLHRLTLNFLMYANLELIASDPAKIAEIRNNGVKSFVKSDIENIAVKVAKRFNRSADLSIEISDVMVNISPAKLSKIVEEIVDNAFKFSQLNTPIKIIGNSIENSFHLYVIDYGRGMTQEEIANVGAYIQFGRKIYEQQGSGLGLLIAKRLVEIHGGELSIESISGKQTIIRIVLLQ</sequence>
<dbReference type="SMART" id="SM00388">
    <property type="entry name" value="HisKA"/>
    <property type="match status" value="1"/>
</dbReference>
<evidence type="ECO:0000256" key="2">
    <source>
        <dbReference type="ARBA" id="ARBA00012438"/>
    </source>
</evidence>
<dbReference type="PRINTS" id="PR00344">
    <property type="entry name" value="BCTRLSENSOR"/>
</dbReference>
<dbReference type="InterPro" id="IPR004358">
    <property type="entry name" value="Sig_transdc_His_kin-like_C"/>
</dbReference>
<keyword evidence="3 6" id="KW-0597">Phosphoprotein</keyword>
<dbReference type="Pfam" id="PF00512">
    <property type="entry name" value="HisKA"/>
    <property type="match status" value="1"/>
</dbReference>
<feature type="modified residue" description="4-aspartylphosphate" evidence="6">
    <location>
        <position position="52"/>
    </location>
</feature>
<feature type="domain" description="Response regulatory" evidence="8">
    <location>
        <begin position="3"/>
        <end position="119"/>
    </location>
</feature>
<dbReference type="CDD" id="cd00075">
    <property type="entry name" value="HATPase"/>
    <property type="match status" value="1"/>
</dbReference>
<feature type="domain" description="Histidine kinase" evidence="7">
    <location>
        <begin position="143"/>
        <end position="363"/>
    </location>
</feature>
<dbReference type="CDD" id="cd17574">
    <property type="entry name" value="REC_OmpR"/>
    <property type="match status" value="1"/>
</dbReference>
<protein>
    <recommendedName>
        <fullName evidence="2">histidine kinase</fullName>
        <ecNumber evidence="2">2.7.13.3</ecNumber>
    </recommendedName>
</protein>
<dbReference type="EMBL" id="KP761741">
    <property type="protein sequence ID" value="ALT22098.1"/>
    <property type="molecule type" value="Genomic_DNA"/>
</dbReference>
<evidence type="ECO:0000259" key="8">
    <source>
        <dbReference type="PROSITE" id="PS50110"/>
    </source>
</evidence>
<evidence type="ECO:0000259" key="7">
    <source>
        <dbReference type="PROSITE" id="PS50109"/>
    </source>
</evidence>
<dbReference type="InterPro" id="IPR005467">
    <property type="entry name" value="His_kinase_dom"/>
</dbReference>
<proteinExistence type="predicted"/>
<comment type="catalytic activity">
    <reaction evidence="1">
        <text>ATP + protein L-histidine = ADP + protein N-phospho-L-histidine.</text>
        <dbReference type="EC" id="2.7.13.3"/>
    </reaction>
</comment>
<dbReference type="GO" id="GO:0000155">
    <property type="term" value="F:phosphorelay sensor kinase activity"/>
    <property type="evidence" value="ECO:0007669"/>
    <property type="project" value="InterPro"/>
</dbReference>
<dbReference type="Gene3D" id="1.10.287.130">
    <property type="match status" value="1"/>
</dbReference>
<dbReference type="Gene3D" id="3.40.50.2300">
    <property type="match status" value="1"/>
</dbReference>
<evidence type="ECO:0000256" key="6">
    <source>
        <dbReference type="PROSITE-ProRule" id="PRU00169"/>
    </source>
</evidence>
<dbReference type="SUPFAM" id="SSF55874">
    <property type="entry name" value="ATPase domain of HSP90 chaperone/DNA topoisomerase II/histidine kinase"/>
    <property type="match status" value="1"/>
</dbReference>
<organism evidence="9">
    <name type="scientific">Anabaena sp. XPORK13A</name>
    <dbReference type="NCBI Taxonomy" id="1634053"/>
    <lineage>
        <taxon>Bacteria</taxon>
        <taxon>Bacillati</taxon>
        <taxon>Cyanobacteriota</taxon>
        <taxon>Cyanophyceae</taxon>
        <taxon>Nostocales</taxon>
        <taxon>Nostocaceae</taxon>
        <taxon>Anabaena</taxon>
    </lineage>
</organism>
<dbReference type="InterPro" id="IPR011006">
    <property type="entry name" value="CheY-like_superfamily"/>
</dbReference>
<dbReference type="SUPFAM" id="SSF47384">
    <property type="entry name" value="Homodimeric domain of signal transducing histidine kinase"/>
    <property type="match status" value="1"/>
</dbReference>
<evidence type="ECO:0000313" key="9">
    <source>
        <dbReference type="EMBL" id="ALT22098.1"/>
    </source>
</evidence>
<evidence type="ECO:0000256" key="4">
    <source>
        <dbReference type="ARBA" id="ARBA00022777"/>
    </source>
</evidence>
<dbReference type="PROSITE" id="PS50110">
    <property type="entry name" value="RESPONSE_REGULATORY"/>
    <property type="match status" value="1"/>
</dbReference>
<dbReference type="SUPFAM" id="SSF52172">
    <property type="entry name" value="CheY-like"/>
    <property type="match status" value="1"/>
</dbReference>
<dbReference type="InterPro" id="IPR003594">
    <property type="entry name" value="HATPase_dom"/>
</dbReference>
<dbReference type="Gene3D" id="3.30.565.10">
    <property type="entry name" value="Histidine kinase-like ATPase, C-terminal domain"/>
    <property type="match status" value="1"/>
</dbReference>
<evidence type="ECO:0000256" key="3">
    <source>
        <dbReference type="ARBA" id="ARBA00022553"/>
    </source>
</evidence>
<accession>A0A0U3A8R9</accession>
<dbReference type="Pfam" id="PF00072">
    <property type="entry name" value="Response_reg"/>
    <property type="match status" value="1"/>
</dbReference>
<dbReference type="CDD" id="cd00082">
    <property type="entry name" value="HisKA"/>
    <property type="match status" value="1"/>
</dbReference>
<dbReference type="InterPro" id="IPR001789">
    <property type="entry name" value="Sig_transdc_resp-reg_receiver"/>
</dbReference>
<dbReference type="PROSITE" id="PS50109">
    <property type="entry name" value="HIS_KIN"/>
    <property type="match status" value="1"/>
</dbReference>
<dbReference type="AlphaFoldDB" id="A0A0U3A8R9"/>
<dbReference type="SMART" id="SM00387">
    <property type="entry name" value="HATPase_c"/>
    <property type="match status" value="1"/>
</dbReference>
<dbReference type="InterPro" id="IPR036890">
    <property type="entry name" value="HATPase_C_sf"/>
</dbReference>
<dbReference type="InterPro" id="IPR036097">
    <property type="entry name" value="HisK_dim/P_sf"/>
</dbReference>
<keyword evidence="4" id="KW-0418">Kinase</keyword>